<name>A0A1X7VGH0_AMPQE</name>
<dbReference type="InParanoid" id="A0A1X7VGH0"/>
<protein>
    <submittedName>
        <fullName evidence="1">Uncharacterized protein</fullName>
    </submittedName>
</protein>
<reference evidence="1" key="1">
    <citation type="submission" date="2017-05" db="UniProtKB">
        <authorList>
            <consortium name="EnsemblMetazoa"/>
        </authorList>
    </citation>
    <scope>IDENTIFICATION</scope>
</reference>
<organism evidence="1">
    <name type="scientific">Amphimedon queenslandica</name>
    <name type="common">Sponge</name>
    <dbReference type="NCBI Taxonomy" id="400682"/>
    <lineage>
        <taxon>Eukaryota</taxon>
        <taxon>Metazoa</taxon>
        <taxon>Porifera</taxon>
        <taxon>Demospongiae</taxon>
        <taxon>Heteroscleromorpha</taxon>
        <taxon>Haplosclerida</taxon>
        <taxon>Niphatidae</taxon>
        <taxon>Amphimedon</taxon>
    </lineage>
</organism>
<sequence length="53" mass="6145">MVMDKGFLVFINTFDPEKSYLSVCISDWPSRDNFIPRLLVMGCNKSRNKESSQ</sequence>
<proteinExistence type="predicted"/>
<dbReference type="EnsemblMetazoa" id="Aqu2.1.38869_001">
    <property type="protein sequence ID" value="Aqu2.1.38869_001"/>
    <property type="gene ID" value="Aqu2.1.38869"/>
</dbReference>
<evidence type="ECO:0000313" key="1">
    <source>
        <dbReference type="EnsemblMetazoa" id="Aqu2.1.38869_001"/>
    </source>
</evidence>
<dbReference type="AlphaFoldDB" id="A0A1X7VGH0"/>
<accession>A0A1X7VGH0</accession>